<protein>
    <submittedName>
        <fullName evidence="1">Uncharacterized protein</fullName>
    </submittedName>
</protein>
<reference evidence="1 2" key="1">
    <citation type="journal article" date="2014" name="Genome Announc.">
        <title>Genome Sequence and Methylome of Soil Bacterium Gemmatirosa kalamazoonensis KBS708T, a Member of the Rarely Cultivated Gemmatimonadetes Phylum.</title>
        <authorList>
            <person name="Debruyn J.M."/>
            <person name="Radosevich M."/>
            <person name="Wommack K.E."/>
            <person name="Polson S.W."/>
            <person name="Hauser L.J."/>
            <person name="Fawaz M.N."/>
            <person name="Korlach J."/>
            <person name="Tsai Y.C."/>
        </authorList>
    </citation>
    <scope>NUCLEOTIDE SEQUENCE [LARGE SCALE GENOMIC DNA]</scope>
    <source>
        <strain evidence="1 2">KBS708</strain>
        <plasmid evidence="2">Plasmid 1</plasmid>
    </source>
</reference>
<organism evidence="1 2">
    <name type="scientific">Gemmatirosa kalamazoonensis</name>
    <dbReference type="NCBI Taxonomy" id="861299"/>
    <lineage>
        <taxon>Bacteria</taxon>
        <taxon>Pseudomonadati</taxon>
        <taxon>Gemmatimonadota</taxon>
        <taxon>Gemmatimonadia</taxon>
        <taxon>Gemmatimonadales</taxon>
        <taxon>Gemmatimonadaceae</taxon>
        <taxon>Gemmatirosa</taxon>
    </lineage>
</organism>
<evidence type="ECO:0000313" key="1">
    <source>
        <dbReference type="EMBL" id="AHG92646.1"/>
    </source>
</evidence>
<gene>
    <name evidence="1" type="ORF">J421_5111</name>
</gene>
<dbReference type="EMBL" id="CP007129">
    <property type="protein sequence ID" value="AHG92646.1"/>
    <property type="molecule type" value="Genomic_DNA"/>
</dbReference>
<dbReference type="KEGG" id="gba:J421_5111"/>
<evidence type="ECO:0000313" key="2">
    <source>
        <dbReference type="Proteomes" id="UP000019151"/>
    </source>
</evidence>
<keyword evidence="1" id="KW-0614">Plasmid</keyword>
<dbReference type="AlphaFoldDB" id="W0RPJ6"/>
<dbReference type="InParanoid" id="W0RPJ6"/>
<dbReference type="Proteomes" id="UP000019151">
    <property type="component" value="Plasmid 1"/>
</dbReference>
<sequence>MHHVLPLVASWVLALAGRSQPASELLGRWAGESVCVVARPTCHLEHVVYRIDSTGVGAVTMQGARVAGADTVDMGPLACRVAVARTSGRSEATCRIAVGVWRFWVAQGRLEGALRLADSTLERHVVAHRLTHR</sequence>
<dbReference type="RefSeq" id="WP_025413977.1">
    <property type="nucleotide sequence ID" value="NZ_CP007129.1"/>
</dbReference>
<keyword evidence="2" id="KW-1185">Reference proteome</keyword>
<proteinExistence type="predicted"/>
<name>W0RPJ6_9BACT</name>
<dbReference type="HOGENOM" id="CLU_1903687_0_0_0"/>
<geneLocation type="plasmid" evidence="1 2">
    <name>1</name>
</geneLocation>
<accession>W0RPJ6</accession>